<feature type="domain" description="ABC3 transporter permease C-terminal" evidence="8">
    <location>
        <begin position="254"/>
        <end position="374"/>
    </location>
</feature>
<gene>
    <name evidence="10" type="ORF">DFQ01_12345</name>
</gene>
<dbReference type="OrthoDB" id="9793166at2"/>
<feature type="transmembrane region" description="Helical" evidence="7">
    <location>
        <begin position="479"/>
        <end position="502"/>
    </location>
</feature>
<dbReference type="InterPro" id="IPR025857">
    <property type="entry name" value="MacB_PCD"/>
</dbReference>
<feature type="transmembrane region" description="Helical" evidence="7">
    <location>
        <begin position="736"/>
        <end position="762"/>
    </location>
</feature>
<feature type="domain" description="ABC3 transporter permease C-terminal" evidence="8">
    <location>
        <begin position="741"/>
        <end position="849"/>
    </location>
</feature>
<feature type="transmembrane region" description="Helical" evidence="7">
    <location>
        <begin position="424"/>
        <end position="447"/>
    </location>
</feature>
<dbReference type="Proteomes" id="UP000246635">
    <property type="component" value="Unassembled WGS sequence"/>
</dbReference>
<evidence type="ECO:0000313" key="10">
    <source>
        <dbReference type="EMBL" id="PWV95968.1"/>
    </source>
</evidence>
<feature type="transmembrane region" description="Helical" evidence="7">
    <location>
        <begin position="826"/>
        <end position="847"/>
    </location>
</feature>
<dbReference type="InterPro" id="IPR050250">
    <property type="entry name" value="Macrolide_Exporter_MacB"/>
</dbReference>
<evidence type="ECO:0000256" key="5">
    <source>
        <dbReference type="ARBA" id="ARBA00023136"/>
    </source>
</evidence>
<keyword evidence="2" id="KW-1003">Cell membrane</keyword>
<dbReference type="PANTHER" id="PTHR30572">
    <property type="entry name" value="MEMBRANE COMPONENT OF TRANSPORTER-RELATED"/>
    <property type="match status" value="1"/>
</dbReference>
<comment type="subcellular location">
    <subcellularLocation>
        <location evidence="1">Cell membrane</location>
        <topology evidence="1">Multi-pass membrane protein</topology>
    </subcellularLocation>
</comment>
<protein>
    <submittedName>
        <fullName evidence="10">ABC-type lipoprotein release transport system permease subunit</fullName>
    </submittedName>
</protein>
<comment type="similarity">
    <text evidence="6">Belongs to the ABC-4 integral membrane protein family.</text>
</comment>
<evidence type="ECO:0000256" key="1">
    <source>
        <dbReference type="ARBA" id="ARBA00004651"/>
    </source>
</evidence>
<feature type="transmembrane region" description="Helical" evidence="7">
    <location>
        <begin position="783"/>
        <end position="806"/>
    </location>
</feature>
<feature type="transmembrane region" description="Helical" evidence="7">
    <location>
        <begin position="21"/>
        <end position="43"/>
    </location>
</feature>
<feature type="transmembrane region" description="Helical" evidence="7">
    <location>
        <begin position="392"/>
        <end position="412"/>
    </location>
</feature>
<dbReference type="RefSeq" id="WP_110046124.1">
    <property type="nucleotide sequence ID" value="NZ_CP054613.1"/>
</dbReference>
<evidence type="ECO:0000256" key="3">
    <source>
        <dbReference type="ARBA" id="ARBA00022692"/>
    </source>
</evidence>
<evidence type="ECO:0000313" key="11">
    <source>
        <dbReference type="Proteomes" id="UP000246635"/>
    </source>
</evidence>
<keyword evidence="11" id="KW-1185">Reference proteome</keyword>
<reference evidence="10 11" key="1">
    <citation type="submission" date="2018-05" db="EMBL/GenBank/DDBJ databases">
        <title>Genomic Encyclopedia of Type Strains, Phase III (KMG-III): the genomes of soil and plant-associated and newly described type strains.</title>
        <authorList>
            <person name="Whitman W."/>
        </authorList>
    </citation>
    <scope>NUCLEOTIDE SEQUENCE [LARGE SCALE GENOMIC DNA]</scope>
    <source>
        <strain evidence="10 11">CECT 5696</strain>
    </source>
</reference>
<organism evidence="10 11">
    <name type="scientific">Paenibacillus cellulosilyticus</name>
    <dbReference type="NCBI Taxonomy" id="375489"/>
    <lineage>
        <taxon>Bacteria</taxon>
        <taxon>Bacillati</taxon>
        <taxon>Bacillota</taxon>
        <taxon>Bacilli</taxon>
        <taxon>Bacillales</taxon>
        <taxon>Paenibacillaceae</taxon>
        <taxon>Paenibacillus</taxon>
    </lineage>
</organism>
<comment type="caution">
    <text evidence="10">The sequence shown here is derived from an EMBL/GenBank/DDBJ whole genome shotgun (WGS) entry which is preliminary data.</text>
</comment>
<dbReference type="EMBL" id="QGTQ01000023">
    <property type="protein sequence ID" value="PWV95968.1"/>
    <property type="molecule type" value="Genomic_DNA"/>
</dbReference>
<dbReference type="PANTHER" id="PTHR30572:SF4">
    <property type="entry name" value="ABC TRANSPORTER PERMEASE YTRF"/>
    <property type="match status" value="1"/>
</dbReference>
<feature type="domain" description="MacB-like periplasmic core" evidence="9">
    <location>
        <begin position="23"/>
        <end position="222"/>
    </location>
</feature>
<evidence type="ECO:0000256" key="6">
    <source>
        <dbReference type="ARBA" id="ARBA00038076"/>
    </source>
</evidence>
<feature type="transmembrane region" description="Helical" evidence="7">
    <location>
        <begin position="340"/>
        <end position="364"/>
    </location>
</feature>
<keyword evidence="5 7" id="KW-0472">Membrane</keyword>
<dbReference type="GO" id="GO:0022857">
    <property type="term" value="F:transmembrane transporter activity"/>
    <property type="evidence" value="ECO:0007669"/>
    <property type="project" value="TreeGrafter"/>
</dbReference>
<sequence length="863" mass="95359">MIVFKLWHFALRLLHGKSKRLLTSVLGAVFGVTLVVSMISLYINMNHSMDKQLMEEYGPVDLMVGYRDQEKRFNPDQIEMLRNISGIRAIGSTITNLDLYYHDSRPETARMLFIAVDNSPLTLSHYRIKQPIQPGDAVISASLASRLGVREGQSVKIPLPQQESKSYRIAQIIKDISHEARSEYVYLSISEVNRIYGSEIIANPVLVDLMPGANKEQIIDEIHYLITTDLDIEPMSGLDKQKENIRNLKWLSGLFGGLAFLTAGMFVLSNFLLSIRERYRDLAMLRAIGSSPRQLFFLIWTEAFLIGIISSALGSALGIISSSSLYGVANSWVGLNSYKFIIPWRAIIIATVAGWGYIMTIAAFPAWRASRIPPVVLVREASLNVHVSRRRLFAIPLWVGIPGLLILVFTQLSREGSDSSAYPLLSLTGGLLLVFGLFLGIGSWMSAISRLLEPVVKALISTSAAVSVRNIRSERRQSVVTVAVLAMAPLLFFSISVFLGSLQSGITDNLKKSFITDWRITHALGPGSDMRKEIGGKVENLQAADKVIPVSYVEIARLKDFDFTHADSAWSSAGRKEDPLYSLPQRELFSYKLVNLQDLVDLGKLPAAAGDMSSQIYISKTYAERLGIQAGERLTVTRNNRSTVLTVAAVVDQLPLIPDDSPNFVLGDWKQTVLIQPNDDQKGLTLESLMVHAKPGQSAALGEQLKAQFSANSFLRVSDLNSELKDLKRSMLQRIVLLYAVTAVVWVIGLLGGMTTLSANLLAKKREYAILRAISITPRQLTLIVLTQCILFCVISFTFGAGGGLMLSYSFTSALDANYTVNLTEILWMVLGAAVCFSITLLQPWLFSRGLGKESVTRALVNE</sequence>
<dbReference type="Pfam" id="PF02687">
    <property type="entry name" value="FtsX"/>
    <property type="match status" value="2"/>
</dbReference>
<dbReference type="AlphaFoldDB" id="A0A2V2YN13"/>
<evidence type="ECO:0000256" key="4">
    <source>
        <dbReference type="ARBA" id="ARBA00022989"/>
    </source>
</evidence>
<evidence type="ECO:0000259" key="8">
    <source>
        <dbReference type="Pfam" id="PF02687"/>
    </source>
</evidence>
<name>A0A2V2YN13_9BACL</name>
<feature type="transmembrane region" description="Helical" evidence="7">
    <location>
        <begin position="295"/>
        <end position="320"/>
    </location>
</feature>
<dbReference type="GO" id="GO:0005886">
    <property type="term" value="C:plasma membrane"/>
    <property type="evidence" value="ECO:0007669"/>
    <property type="project" value="UniProtKB-SubCell"/>
</dbReference>
<keyword evidence="10" id="KW-0449">Lipoprotein</keyword>
<keyword evidence="3 7" id="KW-0812">Transmembrane</keyword>
<proteinExistence type="inferred from homology"/>
<accession>A0A2V2YN13</accession>
<keyword evidence="4 7" id="KW-1133">Transmembrane helix</keyword>
<feature type="transmembrane region" description="Helical" evidence="7">
    <location>
        <begin position="250"/>
        <end position="275"/>
    </location>
</feature>
<evidence type="ECO:0000256" key="2">
    <source>
        <dbReference type="ARBA" id="ARBA00022475"/>
    </source>
</evidence>
<evidence type="ECO:0000256" key="7">
    <source>
        <dbReference type="SAM" id="Phobius"/>
    </source>
</evidence>
<dbReference type="Pfam" id="PF12704">
    <property type="entry name" value="MacB_PCD"/>
    <property type="match status" value="1"/>
</dbReference>
<evidence type="ECO:0000259" key="9">
    <source>
        <dbReference type="Pfam" id="PF12704"/>
    </source>
</evidence>
<dbReference type="InterPro" id="IPR003838">
    <property type="entry name" value="ABC3_permease_C"/>
</dbReference>